<evidence type="ECO:0008006" key="3">
    <source>
        <dbReference type="Google" id="ProtNLM"/>
    </source>
</evidence>
<gene>
    <name evidence="1" type="ORF">SOCE26_057260</name>
</gene>
<protein>
    <recommendedName>
        <fullName evidence="3">CheW-like domain-containing protein</fullName>
    </recommendedName>
</protein>
<dbReference type="AlphaFoldDB" id="A0A2L0EY89"/>
<evidence type="ECO:0000313" key="1">
    <source>
        <dbReference type="EMBL" id="AUX44262.1"/>
    </source>
</evidence>
<evidence type="ECO:0000313" key="2">
    <source>
        <dbReference type="Proteomes" id="UP000238348"/>
    </source>
</evidence>
<sequence length="134" mass="14012">MGAVVAMLHAGVRCAFPAQQVLFAGAGPAPRRGACLWGDDGLEGAATRAAARHVRVSTGGGERVIPCAGPKLVELDRQHVWPLPELLGEILGMPHIIGVAEIDGALHWLIDARRLPAAGPEAARLAAPPEPFQR</sequence>
<name>A0A2L0EY89_SORCE</name>
<accession>A0A2L0EY89</accession>
<dbReference type="RefSeq" id="WP_104982816.1">
    <property type="nucleotide sequence ID" value="NZ_CP012673.1"/>
</dbReference>
<proteinExistence type="predicted"/>
<dbReference type="Proteomes" id="UP000238348">
    <property type="component" value="Chromosome"/>
</dbReference>
<organism evidence="1 2">
    <name type="scientific">Sorangium cellulosum</name>
    <name type="common">Polyangium cellulosum</name>
    <dbReference type="NCBI Taxonomy" id="56"/>
    <lineage>
        <taxon>Bacteria</taxon>
        <taxon>Pseudomonadati</taxon>
        <taxon>Myxococcota</taxon>
        <taxon>Polyangia</taxon>
        <taxon>Polyangiales</taxon>
        <taxon>Polyangiaceae</taxon>
        <taxon>Sorangium</taxon>
    </lineage>
</organism>
<dbReference type="OrthoDB" id="5526361at2"/>
<reference evidence="1 2" key="1">
    <citation type="submission" date="2015-09" db="EMBL/GenBank/DDBJ databases">
        <title>Sorangium comparison.</title>
        <authorList>
            <person name="Zaburannyi N."/>
            <person name="Bunk B."/>
            <person name="Overmann J."/>
            <person name="Mueller R."/>
        </authorList>
    </citation>
    <scope>NUCLEOTIDE SEQUENCE [LARGE SCALE GENOMIC DNA]</scope>
    <source>
        <strain evidence="1 2">So ce26</strain>
    </source>
</reference>
<dbReference type="EMBL" id="CP012673">
    <property type="protein sequence ID" value="AUX44262.1"/>
    <property type="molecule type" value="Genomic_DNA"/>
</dbReference>